<name>A0A9N9BC18_9GLOM</name>
<comment type="caution">
    <text evidence="2">The sequence shown here is derived from an EMBL/GenBank/DDBJ whole genome shotgun (WGS) entry which is preliminary data.</text>
</comment>
<dbReference type="SUPFAM" id="SSF75304">
    <property type="entry name" value="Amidase signature (AS) enzymes"/>
    <property type="match status" value="1"/>
</dbReference>
<proteinExistence type="predicted"/>
<dbReference type="Gene3D" id="3.90.1300.10">
    <property type="entry name" value="Amidase signature (AS) domain"/>
    <property type="match status" value="1"/>
</dbReference>
<feature type="region of interest" description="Disordered" evidence="1">
    <location>
        <begin position="146"/>
        <end position="188"/>
    </location>
</feature>
<accession>A0A9N9BC18</accession>
<evidence type="ECO:0000256" key="1">
    <source>
        <dbReference type="SAM" id="MobiDB-lite"/>
    </source>
</evidence>
<dbReference type="InterPro" id="IPR036928">
    <property type="entry name" value="AS_sf"/>
</dbReference>
<dbReference type="EMBL" id="CAJVPL010001201">
    <property type="protein sequence ID" value="CAG8558541.1"/>
    <property type="molecule type" value="Genomic_DNA"/>
</dbReference>
<dbReference type="Proteomes" id="UP000789831">
    <property type="component" value="Unassembled WGS sequence"/>
</dbReference>
<evidence type="ECO:0000313" key="3">
    <source>
        <dbReference type="Proteomes" id="UP000789831"/>
    </source>
</evidence>
<organism evidence="2 3">
    <name type="scientific">Ambispora gerdemannii</name>
    <dbReference type="NCBI Taxonomy" id="144530"/>
    <lineage>
        <taxon>Eukaryota</taxon>
        <taxon>Fungi</taxon>
        <taxon>Fungi incertae sedis</taxon>
        <taxon>Mucoromycota</taxon>
        <taxon>Glomeromycotina</taxon>
        <taxon>Glomeromycetes</taxon>
        <taxon>Archaeosporales</taxon>
        <taxon>Ambisporaceae</taxon>
        <taxon>Ambispora</taxon>
    </lineage>
</organism>
<gene>
    <name evidence="2" type="ORF">AGERDE_LOCUS7035</name>
</gene>
<protein>
    <submittedName>
        <fullName evidence="2">5063_t:CDS:1</fullName>
    </submittedName>
</protein>
<evidence type="ECO:0000313" key="2">
    <source>
        <dbReference type="EMBL" id="CAG8558541.1"/>
    </source>
</evidence>
<dbReference type="AlphaFoldDB" id="A0A9N9BC18"/>
<reference evidence="2" key="1">
    <citation type="submission" date="2021-06" db="EMBL/GenBank/DDBJ databases">
        <authorList>
            <person name="Kallberg Y."/>
            <person name="Tangrot J."/>
            <person name="Rosling A."/>
        </authorList>
    </citation>
    <scope>NUCLEOTIDE SEQUENCE</scope>
    <source>
        <strain evidence="2">MT106</strain>
    </source>
</reference>
<keyword evidence="3" id="KW-1185">Reference proteome</keyword>
<sequence>MGNQQSNENTRKSIIITRTVAKEGRVMDENQKYIDLANSEPYNNERFNEIFGPKGVFPLDFTYTIKHSHTKTFGVGEFKDLMGDKEVEEENSFVIELLENKKILLGKTVLDEFACGGTGLYATSGPVFNPYNSFCIGRAEEAIGITPARESKPYEESPVSCPKAKGAKPLATTQAEPEEEPPTIQKEL</sequence>